<dbReference type="AlphaFoldDB" id="A0A0E0IST2"/>
<reference evidence="1" key="1">
    <citation type="submission" date="2015-04" db="UniProtKB">
        <authorList>
            <consortium name="EnsemblPlants"/>
        </authorList>
    </citation>
    <scope>IDENTIFICATION</scope>
    <source>
        <strain evidence="1">SL10</strain>
    </source>
</reference>
<accession>A0A0E0IST2</accession>
<evidence type="ECO:0000313" key="2">
    <source>
        <dbReference type="Proteomes" id="UP000006591"/>
    </source>
</evidence>
<reference evidence="1" key="2">
    <citation type="submission" date="2018-04" db="EMBL/GenBank/DDBJ databases">
        <title>OnivRS2 (Oryza nivara Reference Sequence Version 2).</title>
        <authorList>
            <person name="Zhang J."/>
            <person name="Kudrna D."/>
            <person name="Lee S."/>
            <person name="Talag J."/>
            <person name="Rajasekar S."/>
            <person name="Welchert J."/>
            <person name="Hsing Y.-I."/>
            <person name="Wing R.A."/>
        </authorList>
    </citation>
    <scope>NUCLEOTIDE SEQUENCE [LARGE SCALE GENOMIC DNA]</scope>
</reference>
<dbReference type="Gramene" id="ONIVA10G11240.1">
    <property type="protein sequence ID" value="ONIVA10G11240.1"/>
    <property type="gene ID" value="ONIVA10G11240"/>
</dbReference>
<keyword evidence="2" id="KW-1185">Reference proteome</keyword>
<dbReference type="Proteomes" id="UP000006591">
    <property type="component" value="Chromosome 10"/>
</dbReference>
<proteinExistence type="predicted"/>
<name>A0A0E0IST2_ORYNI</name>
<organism evidence="1">
    <name type="scientific">Oryza nivara</name>
    <name type="common">Indian wild rice</name>
    <name type="synonym">Oryza sativa f. spontanea</name>
    <dbReference type="NCBI Taxonomy" id="4536"/>
    <lineage>
        <taxon>Eukaryota</taxon>
        <taxon>Viridiplantae</taxon>
        <taxon>Streptophyta</taxon>
        <taxon>Embryophyta</taxon>
        <taxon>Tracheophyta</taxon>
        <taxon>Spermatophyta</taxon>
        <taxon>Magnoliopsida</taxon>
        <taxon>Liliopsida</taxon>
        <taxon>Poales</taxon>
        <taxon>Poaceae</taxon>
        <taxon>BOP clade</taxon>
        <taxon>Oryzoideae</taxon>
        <taxon>Oryzeae</taxon>
        <taxon>Oryzinae</taxon>
        <taxon>Oryza</taxon>
    </lineage>
</organism>
<protein>
    <submittedName>
        <fullName evidence="1">Uncharacterized protein</fullName>
    </submittedName>
</protein>
<dbReference type="EnsemblPlants" id="ONIVA10G11240.1">
    <property type="protein sequence ID" value="ONIVA10G11240.1"/>
    <property type="gene ID" value="ONIVA10G11240"/>
</dbReference>
<evidence type="ECO:0000313" key="1">
    <source>
        <dbReference type="EnsemblPlants" id="ONIVA10G11240.1"/>
    </source>
</evidence>
<sequence length="126" mass="14521">MSRRLYMSGAVWKGFYRSNVIGKVFCGAVWKGFYQSNSGNCTFIGSIMIGKDFIGEILIRKVYVRIPMSCKSKEVNNTTCLQDYKLIDLSHYELKLTGMFLFLCHSPLKYGMPYSFFLRCALNCLF</sequence>
<dbReference type="HOGENOM" id="CLU_1985162_0_0_1"/>